<dbReference type="GO" id="GO:0003677">
    <property type="term" value="F:DNA binding"/>
    <property type="evidence" value="ECO:0007669"/>
    <property type="project" value="InterPro"/>
</dbReference>
<dbReference type="Pfam" id="PF13560">
    <property type="entry name" value="HTH_31"/>
    <property type="match status" value="1"/>
</dbReference>
<dbReference type="PANTHER" id="PTHR35010:SF2">
    <property type="entry name" value="BLL4672 PROTEIN"/>
    <property type="match status" value="1"/>
</dbReference>
<name>A0A5Q2RAC6_9ACTN</name>
<accession>A0A5Q2RAC6</accession>
<dbReference type="EMBL" id="CP045851">
    <property type="protein sequence ID" value="QGG93768.1"/>
    <property type="molecule type" value="Genomic_DNA"/>
</dbReference>
<proteinExistence type="predicted"/>
<dbReference type="Proteomes" id="UP000334019">
    <property type="component" value="Chromosome"/>
</dbReference>
<dbReference type="Gene3D" id="1.10.260.40">
    <property type="entry name" value="lambda repressor-like DNA-binding domains"/>
    <property type="match status" value="1"/>
</dbReference>
<dbReference type="AlphaFoldDB" id="A0A5Q2RAC6"/>
<evidence type="ECO:0000259" key="1">
    <source>
        <dbReference type="PROSITE" id="PS50943"/>
    </source>
</evidence>
<evidence type="ECO:0000313" key="3">
    <source>
        <dbReference type="Proteomes" id="UP000334019"/>
    </source>
</evidence>
<dbReference type="KEGG" id="atq:GH723_00820"/>
<protein>
    <submittedName>
        <fullName evidence="2">Helix-turn-helix domain-containing protein</fullName>
    </submittedName>
</protein>
<dbReference type="CDD" id="cd00093">
    <property type="entry name" value="HTH_XRE"/>
    <property type="match status" value="1"/>
</dbReference>
<keyword evidence="3" id="KW-1185">Reference proteome</keyword>
<dbReference type="InterPro" id="IPR041413">
    <property type="entry name" value="MLTR_LBD"/>
</dbReference>
<sequence length="284" mass="31526">MIDGDLGAFIRSRREAVAPEEVGLPRGTRRRTPGLRRAELATLAGISVDYLVRLEQGRDTNPSAQVLAALADALRLDEEDRDHLRVLSMCSHRDLCPSVPPPATEVRPAVRGILERLEPTPALVLNVVSDVLAWTSGYERIVGPLGILDAELPNLVRFTFTDRRARDAYPHWERVADEQVANLRAAGPPEEHASRFVDEMREIPEFAARWQARPVARKQSGTKVIVHPEVGELRLAFETMQLPDADDQRLVVYLPGDEATAAALDRLDGRRPGRLRVVPDAAAR</sequence>
<dbReference type="SUPFAM" id="SSF47413">
    <property type="entry name" value="lambda repressor-like DNA-binding domains"/>
    <property type="match status" value="1"/>
</dbReference>
<feature type="domain" description="HTH cro/C1-type" evidence="1">
    <location>
        <begin position="34"/>
        <end position="81"/>
    </location>
</feature>
<evidence type="ECO:0000313" key="2">
    <source>
        <dbReference type="EMBL" id="QGG93768.1"/>
    </source>
</evidence>
<dbReference type="Pfam" id="PF17765">
    <property type="entry name" value="MLTR_LBD"/>
    <property type="match status" value="1"/>
</dbReference>
<organism evidence="2 3">
    <name type="scientific">Actinomarinicola tropica</name>
    <dbReference type="NCBI Taxonomy" id="2789776"/>
    <lineage>
        <taxon>Bacteria</taxon>
        <taxon>Bacillati</taxon>
        <taxon>Actinomycetota</taxon>
        <taxon>Acidimicrobiia</taxon>
        <taxon>Acidimicrobiales</taxon>
        <taxon>Iamiaceae</taxon>
        <taxon>Actinomarinicola</taxon>
    </lineage>
</organism>
<dbReference type="SMART" id="SM00530">
    <property type="entry name" value="HTH_XRE"/>
    <property type="match status" value="1"/>
</dbReference>
<dbReference type="PROSITE" id="PS50943">
    <property type="entry name" value="HTH_CROC1"/>
    <property type="match status" value="1"/>
</dbReference>
<dbReference type="Gene3D" id="3.30.450.180">
    <property type="match status" value="1"/>
</dbReference>
<dbReference type="InterPro" id="IPR001387">
    <property type="entry name" value="Cro/C1-type_HTH"/>
</dbReference>
<dbReference type="RefSeq" id="WP_153757874.1">
    <property type="nucleotide sequence ID" value="NZ_CP045851.1"/>
</dbReference>
<dbReference type="PANTHER" id="PTHR35010">
    <property type="entry name" value="BLL4672 PROTEIN-RELATED"/>
    <property type="match status" value="1"/>
</dbReference>
<reference evidence="2 3" key="1">
    <citation type="submission" date="2019-11" db="EMBL/GenBank/DDBJ databases">
        <authorList>
            <person name="He Y."/>
        </authorList>
    </citation>
    <scope>NUCLEOTIDE SEQUENCE [LARGE SCALE GENOMIC DNA]</scope>
    <source>
        <strain evidence="2 3">SCSIO 58843</strain>
    </source>
</reference>
<dbReference type="InterPro" id="IPR010982">
    <property type="entry name" value="Lambda_DNA-bd_dom_sf"/>
</dbReference>
<gene>
    <name evidence="2" type="ORF">GH723_00820</name>
</gene>